<dbReference type="NCBIfam" id="NF003652">
    <property type="entry name" value="PRK05286.2-5"/>
    <property type="match status" value="1"/>
</dbReference>
<evidence type="ECO:0000256" key="14">
    <source>
        <dbReference type="NCBIfam" id="TIGR01036"/>
    </source>
</evidence>
<evidence type="ECO:0000313" key="17">
    <source>
        <dbReference type="Proteomes" id="UP000256424"/>
    </source>
</evidence>
<name>A0A3D8J2M9_9HELI</name>
<organism evidence="16 17">
    <name type="scientific">Helicobacter aurati</name>
    <dbReference type="NCBI Taxonomy" id="137778"/>
    <lineage>
        <taxon>Bacteria</taxon>
        <taxon>Pseudomonadati</taxon>
        <taxon>Campylobacterota</taxon>
        <taxon>Epsilonproteobacteria</taxon>
        <taxon>Campylobacterales</taxon>
        <taxon>Helicobacteraceae</taxon>
        <taxon>Helicobacter</taxon>
    </lineage>
</organism>
<dbReference type="InterPro" id="IPR005719">
    <property type="entry name" value="Dihydroorotate_DH_2"/>
</dbReference>
<evidence type="ECO:0000256" key="9">
    <source>
        <dbReference type="ARBA" id="ARBA00022643"/>
    </source>
</evidence>
<evidence type="ECO:0000256" key="1">
    <source>
        <dbReference type="ARBA" id="ARBA00001917"/>
    </source>
</evidence>
<feature type="domain" description="Dihydroorotate dehydrogenase catalytic" evidence="15">
    <location>
        <begin position="51"/>
        <end position="340"/>
    </location>
</feature>
<keyword evidence="12" id="KW-0472">Membrane</keyword>
<evidence type="ECO:0000256" key="13">
    <source>
        <dbReference type="ARBA" id="ARBA00048639"/>
    </source>
</evidence>
<dbReference type="InterPro" id="IPR050074">
    <property type="entry name" value="DHO_dehydrogenase"/>
</dbReference>
<dbReference type="SUPFAM" id="SSF51395">
    <property type="entry name" value="FMN-linked oxidoreductases"/>
    <property type="match status" value="1"/>
</dbReference>
<gene>
    <name evidence="16" type="ORF">CQA66_07345</name>
</gene>
<dbReference type="EC" id="1.3.5.2" evidence="6 14"/>
<dbReference type="AlphaFoldDB" id="A0A3D8J2M9"/>
<comment type="subcellular location">
    <subcellularLocation>
        <location evidence="3">Membrane</location>
    </subcellularLocation>
</comment>
<keyword evidence="8" id="KW-0285">Flavoprotein</keyword>
<keyword evidence="10" id="KW-0665">Pyrimidine biosynthesis</keyword>
<dbReference type="Pfam" id="PF01180">
    <property type="entry name" value="DHO_dh"/>
    <property type="match status" value="1"/>
</dbReference>
<evidence type="ECO:0000313" key="16">
    <source>
        <dbReference type="EMBL" id="RDU71021.1"/>
    </source>
</evidence>
<dbReference type="Proteomes" id="UP000256424">
    <property type="component" value="Unassembled WGS sequence"/>
</dbReference>
<dbReference type="NCBIfam" id="TIGR01036">
    <property type="entry name" value="pyrD_sub2"/>
    <property type="match status" value="1"/>
</dbReference>
<evidence type="ECO:0000256" key="4">
    <source>
        <dbReference type="ARBA" id="ARBA00005161"/>
    </source>
</evidence>
<evidence type="ECO:0000256" key="2">
    <source>
        <dbReference type="ARBA" id="ARBA00003125"/>
    </source>
</evidence>
<comment type="similarity">
    <text evidence="5">Belongs to the dihydroorotate dehydrogenase family. Type 2 subfamily.</text>
</comment>
<dbReference type="GO" id="GO:0006207">
    <property type="term" value="P:'de novo' pyrimidine nucleobase biosynthetic process"/>
    <property type="evidence" value="ECO:0007669"/>
    <property type="project" value="UniProtKB-UniRule"/>
</dbReference>
<dbReference type="RefSeq" id="WP_104763212.1">
    <property type="nucleotide sequence ID" value="NZ_FZPM01000016.1"/>
</dbReference>
<proteinExistence type="inferred from homology"/>
<dbReference type="GO" id="GO:0005737">
    <property type="term" value="C:cytoplasm"/>
    <property type="evidence" value="ECO:0007669"/>
    <property type="project" value="InterPro"/>
</dbReference>
<dbReference type="EMBL" id="NXLW01000015">
    <property type="protein sequence ID" value="RDU71021.1"/>
    <property type="molecule type" value="Genomic_DNA"/>
</dbReference>
<dbReference type="Gene3D" id="3.20.20.70">
    <property type="entry name" value="Aldolase class I"/>
    <property type="match status" value="1"/>
</dbReference>
<sequence>MSFYQKIKPILFKIDPENAHNLMTKFMLIPPKIPLLESCLARRYCSVYQSLTQNIHGLHFYNPVGLASGFDKNGEFVRGMAGIGFGFLELGSVTQMPQEGNPKPRVFRHVVEESLQNAMGFNNIGVRGMIANLKKHYPFSIPLGINIGKNKNLVLADSLKNYELSLEALKDYGDYFTFNLSSPNTPNLRDLQNESFVEELLAMARSITQKPLFIKISPDMEIDSMLAVCQKAIECNVSGIVATNTTIDYATVSHPIQKDGVGIGGISGKALCQKSREILRILAQHFFGKTILISLGGVGDSDEVYKRLKLGASLVQIMSALVYQGPSLIARINKEVHQKLVADGFANITEVIGKEIA</sequence>
<comment type="pathway">
    <text evidence="4">Pyrimidine metabolism; UMP biosynthesis via de novo pathway; orotate from (S)-dihydroorotate (quinone route): step 1/1.</text>
</comment>
<keyword evidence="11" id="KW-0560">Oxidoreductase</keyword>
<dbReference type="InterPro" id="IPR005720">
    <property type="entry name" value="Dihydroorotate_DH_cat"/>
</dbReference>
<evidence type="ECO:0000256" key="3">
    <source>
        <dbReference type="ARBA" id="ARBA00004370"/>
    </source>
</evidence>
<dbReference type="OrthoDB" id="9802377at2"/>
<comment type="function">
    <text evidence="2">Catalyzes the conversion of dihydroorotate to orotate with quinone as electron acceptor.</text>
</comment>
<evidence type="ECO:0000256" key="6">
    <source>
        <dbReference type="ARBA" id="ARBA00012791"/>
    </source>
</evidence>
<keyword evidence="9" id="KW-0288">FMN</keyword>
<evidence type="ECO:0000259" key="15">
    <source>
        <dbReference type="Pfam" id="PF01180"/>
    </source>
</evidence>
<evidence type="ECO:0000256" key="11">
    <source>
        <dbReference type="ARBA" id="ARBA00023002"/>
    </source>
</evidence>
<dbReference type="PROSITE" id="PS00911">
    <property type="entry name" value="DHODEHASE_1"/>
    <property type="match status" value="1"/>
</dbReference>
<protein>
    <recommendedName>
        <fullName evidence="7 14">Dihydroorotate dehydrogenase (quinone)</fullName>
        <ecNumber evidence="6 14">1.3.5.2</ecNumber>
    </recommendedName>
</protein>
<dbReference type="GO" id="GO:0044205">
    <property type="term" value="P:'de novo' UMP biosynthetic process"/>
    <property type="evidence" value="ECO:0007669"/>
    <property type="project" value="UniProtKB-UniPathway"/>
</dbReference>
<comment type="caution">
    <text evidence="16">The sequence shown here is derived from an EMBL/GenBank/DDBJ whole genome shotgun (WGS) entry which is preliminary data.</text>
</comment>
<dbReference type="CDD" id="cd04738">
    <property type="entry name" value="DHOD_2_like"/>
    <property type="match status" value="1"/>
</dbReference>
<comment type="cofactor">
    <cofactor evidence="1">
        <name>FMN</name>
        <dbReference type="ChEBI" id="CHEBI:58210"/>
    </cofactor>
</comment>
<evidence type="ECO:0000256" key="12">
    <source>
        <dbReference type="ARBA" id="ARBA00023136"/>
    </source>
</evidence>
<dbReference type="UniPathway" id="UPA00070">
    <property type="reaction ID" value="UER00946"/>
</dbReference>
<reference evidence="16 17" key="1">
    <citation type="submission" date="2018-04" db="EMBL/GenBank/DDBJ databases">
        <title>Novel Campyloabacter and Helicobacter Species and Strains.</title>
        <authorList>
            <person name="Mannion A.J."/>
            <person name="Shen Z."/>
            <person name="Fox J.G."/>
        </authorList>
    </citation>
    <scope>NUCLEOTIDE SEQUENCE [LARGE SCALE GENOMIC DNA]</scope>
    <source>
        <strain evidence="16 17">MIT 97-5075</strain>
    </source>
</reference>
<keyword evidence="17" id="KW-1185">Reference proteome</keyword>
<dbReference type="PANTHER" id="PTHR48109">
    <property type="entry name" value="DIHYDROOROTATE DEHYDROGENASE (QUINONE), MITOCHONDRIAL-RELATED"/>
    <property type="match status" value="1"/>
</dbReference>
<dbReference type="GO" id="GO:0005886">
    <property type="term" value="C:plasma membrane"/>
    <property type="evidence" value="ECO:0007669"/>
    <property type="project" value="TreeGrafter"/>
</dbReference>
<dbReference type="InterPro" id="IPR001295">
    <property type="entry name" value="Dihydroorotate_DH_CS"/>
</dbReference>
<evidence type="ECO:0000256" key="5">
    <source>
        <dbReference type="ARBA" id="ARBA00005359"/>
    </source>
</evidence>
<evidence type="ECO:0000256" key="10">
    <source>
        <dbReference type="ARBA" id="ARBA00022975"/>
    </source>
</evidence>
<dbReference type="PANTHER" id="PTHR48109:SF4">
    <property type="entry name" value="DIHYDROOROTATE DEHYDROGENASE (QUINONE), MITOCHONDRIAL"/>
    <property type="match status" value="1"/>
</dbReference>
<dbReference type="InterPro" id="IPR013785">
    <property type="entry name" value="Aldolase_TIM"/>
</dbReference>
<evidence type="ECO:0000256" key="8">
    <source>
        <dbReference type="ARBA" id="ARBA00022630"/>
    </source>
</evidence>
<dbReference type="GO" id="GO:0106430">
    <property type="term" value="F:dihydroorotate dehydrogenase (quinone) activity"/>
    <property type="evidence" value="ECO:0007669"/>
    <property type="project" value="UniProtKB-EC"/>
</dbReference>
<accession>A0A3D8J2M9</accession>
<comment type="catalytic activity">
    <reaction evidence="13">
        <text>(S)-dihydroorotate + a quinone = orotate + a quinol</text>
        <dbReference type="Rhea" id="RHEA:30187"/>
        <dbReference type="ChEBI" id="CHEBI:24646"/>
        <dbReference type="ChEBI" id="CHEBI:30839"/>
        <dbReference type="ChEBI" id="CHEBI:30864"/>
        <dbReference type="ChEBI" id="CHEBI:132124"/>
        <dbReference type="EC" id="1.3.5.2"/>
    </reaction>
</comment>
<evidence type="ECO:0000256" key="7">
    <source>
        <dbReference type="ARBA" id="ARBA00018366"/>
    </source>
</evidence>